<accession>A0ABS8PIR6</accession>
<evidence type="ECO:0000256" key="7">
    <source>
        <dbReference type="SAM" id="Phobius"/>
    </source>
</evidence>
<dbReference type="InterPro" id="IPR049177">
    <property type="entry name" value="MgtC_SapB_SrpB_YhiD_N"/>
</dbReference>
<evidence type="ECO:0000256" key="3">
    <source>
        <dbReference type="ARBA" id="ARBA00022475"/>
    </source>
</evidence>
<name>A0ABS8PIR6_9PSEU</name>
<keyword evidence="3" id="KW-1003">Cell membrane</keyword>
<evidence type="ECO:0000313" key="9">
    <source>
        <dbReference type="EMBL" id="MCD2198149.1"/>
    </source>
</evidence>
<dbReference type="Proteomes" id="UP001199469">
    <property type="component" value="Unassembled WGS sequence"/>
</dbReference>
<feature type="transmembrane region" description="Helical" evidence="7">
    <location>
        <begin position="37"/>
        <end position="55"/>
    </location>
</feature>
<feature type="transmembrane region" description="Helical" evidence="7">
    <location>
        <begin position="100"/>
        <end position="117"/>
    </location>
</feature>
<organism evidence="9 10">
    <name type="scientific">Actinomycetospora endophytica</name>
    <dbReference type="NCBI Taxonomy" id="2291215"/>
    <lineage>
        <taxon>Bacteria</taxon>
        <taxon>Bacillati</taxon>
        <taxon>Actinomycetota</taxon>
        <taxon>Actinomycetes</taxon>
        <taxon>Pseudonocardiales</taxon>
        <taxon>Pseudonocardiaceae</taxon>
        <taxon>Actinomycetospora</taxon>
    </lineage>
</organism>
<reference evidence="9 10" key="1">
    <citation type="submission" date="2021-11" db="EMBL/GenBank/DDBJ databases">
        <title>Draft genome sequence of Actinomycetospora sp. SF1 isolated from the rhizosphere soil.</title>
        <authorList>
            <person name="Duangmal K."/>
            <person name="Chantavorakit T."/>
        </authorList>
    </citation>
    <scope>NUCLEOTIDE SEQUENCE [LARGE SCALE GENOMIC DNA]</scope>
    <source>
        <strain evidence="9 10">TBRC 5722</strain>
    </source>
</reference>
<feature type="transmembrane region" description="Helical" evidence="7">
    <location>
        <begin position="12"/>
        <end position="28"/>
    </location>
</feature>
<evidence type="ECO:0000256" key="2">
    <source>
        <dbReference type="ARBA" id="ARBA00009298"/>
    </source>
</evidence>
<gene>
    <name evidence="9" type="ORF">LQ327_32745</name>
</gene>
<evidence type="ECO:0000256" key="4">
    <source>
        <dbReference type="ARBA" id="ARBA00022692"/>
    </source>
</evidence>
<evidence type="ECO:0000313" key="10">
    <source>
        <dbReference type="Proteomes" id="UP001199469"/>
    </source>
</evidence>
<dbReference type="Pfam" id="PF02308">
    <property type="entry name" value="MgtC"/>
    <property type="match status" value="1"/>
</dbReference>
<dbReference type="InterPro" id="IPR003416">
    <property type="entry name" value="MgtC/SapB/SrpB/YhiD_fam"/>
</dbReference>
<sequence>MFAEPVGQGWTQIVELAVALVLSALIGLEREIRRKSAGLRTHTIIGFSAALIMLVSKYGFTDVLGEHVVLDPSRVAAQIVSGIGFIGGGLIFVRRDAVRGLTTAAAVWLTTAVGMTAGAGLPVLATTATAAYFLVIYGLTPVADRLRDRGSDRRHVEIGYRDGEGVLRELLRICTGHGWSIEQLHTRASGTDGIDAVQGAEEGDTMTHVGATVLVVLELEGTGSYEDLVAELVGHRGVLAVTGGRAGTDDPDAE</sequence>
<evidence type="ECO:0000259" key="8">
    <source>
        <dbReference type="Pfam" id="PF02308"/>
    </source>
</evidence>
<evidence type="ECO:0000256" key="6">
    <source>
        <dbReference type="ARBA" id="ARBA00023136"/>
    </source>
</evidence>
<protein>
    <submittedName>
        <fullName evidence="9">MgtC/SapB family protein</fullName>
    </submittedName>
</protein>
<keyword evidence="10" id="KW-1185">Reference proteome</keyword>
<feature type="transmembrane region" description="Helical" evidence="7">
    <location>
        <begin position="75"/>
        <end position="93"/>
    </location>
</feature>
<evidence type="ECO:0000256" key="5">
    <source>
        <dbReference type="ARBA" id="ARBA00022989"/>
    </source>
</evidence>
<comment type="similarity">
    <text evidence="2">Belongs to the MgtC/SapB family.</text>
</comment>
<dbReference type="EMBL" id="JAJNDB010000011">
    <property type="protein sequence ID" value="MCD2198149.1"/>
    <property type="molecule type" value="Genomic_DNA"/>
</dbReference>
<dbReference type="PANTHER" id="PTHR33778:SF1">
    <property type="entry name" value="MAGNESIUM TRANSPORTER YHID-RELATED"/>
    <property type="match status" value="1"/>
</dbReference>
<keyword evidence="5 7" id="KW-1133">Transmembrane helix</keyword>
<comment type="caution">
    <text evidence="9">The sequence shown here is derived from an EMBL/GenBank/DDBJ whole genome shotgun (WGS) entry which is preliminary data.</text>
</comment>
<dbReference type="PANTHER" id="PTHR33778">
    <property type="entry name" value="PROTEIN MGTC"/>
    <property type="match status" value="1"/>
</dbReference>
<proteinExistence type="inferred from homology"/>
<feature type="domain" description="MgtC/SapB/SrpB/YhiD N-terminal" evidence="8">
    <location>
        <begin position="16"/>
        <end position="143"/>
    </location>
</feature>
<dbReference type="PRINTS" id="PR01837">
    <property type="entry name" value="MGTCSAPBPROT"/>
</dbReference>
<comment type="subcellular location">
    <subcellularLocation>
        <location evidence="1">Cell membrane</location>
        <topology evidence="1">Multi-pass membrane protein</topology>
    </subcellularLocation>
</comment>
<keyword evidence="4 7" id="KW-0812">Transmembrane</keyword>
<keyword evidence="6 7" id="KW-0472">Membrane</keyword>
<evidence type="ECO:0000256" key="1">
    <source>
        <dbReference type="ARBA" id="ARBA00004651"/>
    </source>
</evidence>